<evidence type="ECO:0000313" key="2">
    <source>
        <dbReference type="EMBL" id="VDM55625.1"/>
    </source>
</evidence>
<keyword evidence="3" id="KW-1185">Reference proteome</keyword>
<dbReference type="PANTHER" id="PTHR21534">
    <property type="entry name" value="KATANIN-INTERACTING PROTEIN"/>
    <property type="match status" value="1"/>
</dbReference>
<dbReference type="EMBL" id="UYYA01001821">
    <property type="protein sequence ID" value="VDM55625.1"/>
    <property type="molecule type" value="Genomic_DNA"/>
</dbReference>
<dbReference type="PANTHER" id="PTHR21534:SF0">
    <property type="entry name" value="KATANIN-INTERACTING PROTEIN"/>
    <property type="match status" value="1"/>
</dbReference>
<accession>A0A0R3PI62</accession>
<gene>
    <name evidence="2" type="ORF">ACOC_LOCUS4040</name>
</gene>
<dbReference type="OrthoDB" id="304622at2759"/>
<dbReference type="InterPro" id="IPR027859">
    <property type="entry name" value="KATNIP_dom"/>
</dbReference>
<dbReference type="AlphaFoldDB" id="A0A0R3PI62"/>
<protein>
    <submittedName>
        <fullName evidence="4">DUF4457 domain-containing protein</fullName>
    </submittedName>
</protein>
<organism evidence="4">
    <name type="scientific">Angiostrongylus costaricensis</name>
    <name type="common">Nematode worm</name>
    <dbReference type="NCBI Taxonomy" id="334426"/>
    <lineage>
        <taxon>Eukaryota</taxon>
        <taxon>Metazoa</taxon>
        <taxon>Ecdysozoa</taxon>
        <taxon>Nematoda</taxon>
        <taxon>Chromadorea</taxon>
        <taxon>Rhabditida</taxon>
        <taxon>Rhabditina</taxon>
        <taxon>Rhabditomorpha</taxon>
        <taxon>Strongyloidea</taxon>
        <taxon>Metastrongylidae</taxon>
        <taxon>Angiostrongylus</taxon>
    </lineage>
</organism>
<proteinExistence type="predicted"/>
<dbReference type="Proteomes" id="UP000267027">
    <property type="component" value="Unassembled WGS sequence"/>
</dbReference>
<sequence length="139" mass="15465">MNGLADDNDDLPFEIPELPTGQVLRLDLLSNWGDSTYVGLNAVEIFSDTGRRLEVAKISTNAVRTLGDVQSIFVESFSCTDQSKMWRAKLEKDRCVSIDIEFVESTRIAMIRFWVGCTSTNTCCVCFAIHSLPIHAVVS</sequence>
<dbReference type="Pfam" id="PF14652">
    <property type="entry name" value="DUF4457"/>
    <property type="match status" value="1"/>
</dbReference>
<dbReference type="InterPro" id="IPR026704">
    <property type="entry name" value="KATNIP"/>
</dbReference>
<feature type="domain" description="KATNIP" evidence="1">
    <location>
        <begin position="13"/>
        <end position="63"/>
    </location>
</feature>
<dbReference type="STRING" id="334426.A0A0R3PI62"/>
<reference evidence="2 3" key="2">
    <citation type="submission" date="2018-11" db="EMBL/GenBank/DDBJ databases">
        <authorList>
            <consortium name="Pathogen Informatics"/>
        </authorList>
    </citation>
    <scope>NUCLEOTIDE SEQUENCE [LARGE SCALE GENOMIC DNA]</scope>
    <source>
        <strain evidence="2 3">Costa Rica</strain>
    </source>
</reference>
<reference evidence="4" key="1">
    <citation type="submission" date="2017-02" db="UniProtKB">
        <authorList>
            <consortium name="WormBaseParasite"/>
        </authorList>
    </citation>
    <scope>IDENTIFICATION</scope>
</reference>
<evidence type="ECO:0000313" key="4">
    <source>
        <dbReference type="WBParaSite" id="ACOC_0000403901-mRNA-1"/>
    </source>
</evidence>
<evidence type="ECO:0000259" key="1">
    <source>
        <dbReference type="Pfam" id="PF14652"/>
    </source>
</evidence>
<name>A0A0R3PI62_ANGCS</name>
<dbReference type="WBParaSite" id="ACOC_0000403901-mRNA-1">
    <property type="protein sequence ID" value="ACOC_0000403901-mRNA-1"/>
    <property type="gene ID" value="ACOC_0000403901"/>
</dbReference>
<evidence type="ECO:0000313" key="3">
    <source>
        <dbReference type="Proteomes" id="UP000267027"/>
    </source>
</evidence>